<dbReference type="PANTHER" id="PTHR13767">
    <property type="entry name" value="TRNA-PSEUDOURIDINE SYNTHASE"/>
    <property type="match status" value="1"/>
</dbReference>
<dbReference type="GO" id="GO:0160148">
    <property type="term" value="F:tRNA pseudouridine(55) synthase activity"/>
    <property type="evidence" value="ECO:0007669"/>
    <property type="project" value="UniProtKB-EC"/>
</dbReference>
<dbReference type="GO" id="GO:0003723">
    <property type="term" value="F:RNA binding"/>
    <property type="evidence" value="ECO:0007669"/>
    <property type="project" value="InterPro"/>
</dbReference>
<feature type="domain" description="Pseudouridine synthase II N-terminal" evidence="6">
    <location>
        <begin position="26"/>
        <end position="153"/>
    </location>
</feature>
<dbReference type="GO" id="GO:1990481">
    <property type="term" value="P:mRNA pseudouridine synthesis"/>
    <property type="evidence" value="ECO:0007669"/>
    <property type="project" value="TreeGrafter"/>
</dbReference>
<dbReference type="InterPro" id="IPR020103">
    <property type="entry name" value="PsdUridine_synth_cat_dom_sf"/>
</dbReference>
<keyword evidence="4" id="KW-0819">tRNA processing</keyword>
<protein>
    <recommendedName>
        <fullName evidence="3">tRNA pseudouridine(55) synthase</fullName>
        <ecNumber evidence="3">5.4.99.25</ecNumber>
    </recommendedName>
</protein>
<dbReference type="GO" id="GO:0006400">
    <property type="term" value="P:tRNA modification"/>
    <property type="evidence" value="ECO:0007669"/>
    <property type="project" value="TreeGrafter"/>
</dbReference>
<dbReference type="Pfam" id="PF01509">
    <property type="entry name" value="TruB_N"/>
    <property type="match status" value="1"/>
</dbReference>
<reference evidence="7" key="2">
    <citation type="journal article" date="2021" name="Microbiome">
        <title>Successional dynamics and alternative stable states in a saline activated sludge microbial community over 9 years.</title>
        <authorList>
            <person name="Wang Y."/>
            <person name="Ye J."/>
            <person name="Ju F."/>
            <person name="Liu L."/>
            <person name="Boyd J.A."/>
            <person name="Deng Y."/>
            <person name="Parks D.H."/>
            <person name="Jiang X."/>
            <person name="Yin X."/>
            <person name="Woodcroft B.J."/>
            <person name="Tyson G.W."/>
            <person name="Hugenholtz P."/>
            <person name="Polz M.F."/>
            <person name="Zhang T."/>
        </authorList>
    </citation>
    <scope>NUCLEOTIDE SEQUENCE</scope>
    <source>
        <strain evidence="7">HKST-UBA03</strain>
    </source>
</reference>
<evidence type="ECO:0000256" key="5">
    <source>
        <dbReference type="ARBA" id="ARBA00023235"/>
    </source>
</evidence>
<dbReference type="Gene3D" id="3.30.2350.10">
    <property type="entry name" value="Pseudouridine synthase"/>
    <property type="match status" value="1"/>
</dbReference>
<comment type="caution">
    <text evidence="7">The sequence shown here is derived from an EMBL/GenBank/DDBJ whole genome shotgun (WGS) entry which is preliminary data.</text>
</comment>
<gene>
    <name evidence="7" type="ORF">KC614_03865</name>
</gene>
<dbReference type="AlphaFoldDB" id="A0A955LKY9"/>
<evidence type="ECO:0000256" key="3">
    <source>
        <dbReference type="ARBA" id="ARBA00012787"/>
    </source>
</evidence>
<dbReference type="Proteomes" id="UP000751518">
    <property type="component" value="Unassembled WGS sequence"/>
</dbReference>
<dbReference type="EC" id="5.4.99.25" evidence="3"/>
<evidence type="ECO:0000256" key="2">
    <source>
        <dbReference type="ARBA" id="ARBA00005642"/>
    </source>
</evidence>
<reference evidence="7" key="1">
    <citation type="submission" date="2020-04" db="EMBL/GenBank/DDBJ databases">
        <authorList>
            <person name="Zhang T."/>
        </authorList>
    </citation>
    <scope>NUCLEOTIDE SEQUENCE</scope>
    <source>
        <strain evidence="7">HKST-UBA03</strain>
    </source>
</reference>
<name>A0A955LKY9_UNCKA</name>
<evidence type="ECO:0000256" key="4">
    <source>
        <dbReference type="ARBA" id="ARBA00022694"/>
    </source>
</evidence>
<evidence type="ECO:0000313" key="8">
    <source>
        <dbReference type="Proteomes" id="UP000751518"/>
    </source>
</evidence>
<dbReference type="PANTHER" id="PTHR13767:SF2">
    <property type="entry name" value="PSEUDOURIDYLATE SYNTHASE TRUB1"/>
    <property type="match status" value="1"/>
</dbReference>
<dbReference type="SUPFAM" id="SSF55120">
    <property type="entry name" value="Pseudouridine synthase"/>
    <property type="match status" value="1"/>
</dbReference>
<proteinExistence type="inferred from homology"/>
<evidence type="ECO:0000313" key="7">
    <source>
        <dbReference type="EMBL" id="MCA9392313.1"/>
    </source>
</evidence>
<dbReference type="InterPro" id="IPR002501">
    <property type="entry name" value="PsdUridine_synth_N"/>
</dbReference>
<sequence length="247" mass="27722">MIISLYKPLGVSTHSFIKAYSDKIGEKATHTGSLDPMAEGVVVVLTGEDRFKKEKVGDVDKEYEFEILAGVQTDSWDLLGIVEKVAVLDGLKVDKVVESALPTFTGQIEQKIPRFSAKRIDGESYFDKAKRGESWAQATQKVTVKSLELVSSRIVTRDELMGVIKLKVSKVQGNFRQEEIIDRWQKVLEGFDGAEMTVLKVSAVTSKRTYVRGLVRDMSRKLNLPMTAFSIKRVRDGDFCLNNILRD</sequence>
<dbReference type="EMBL" id="JAGQKZ010000037">
    <property type="protein sequence ID" value="MCA9392313.1"/>
    <property type="molecule type" value="Genomic_DNA"/>
</dbReference>
<dbReference type="InterPro" id="IPR014780">
    <property type="entry name" value="tRNA_psdUridine_synth_TruB"/>
</dbReference>
<organism evidence="7 8">
    <name type="scientific">candidate division WWE3 bacterium</name>
    <dbReference type="NCBI Taxonomy" id="2053526"/>
    <lineage>
        <taxon>Bacteria</taxon>
        <taxon>Katanobacteria</taxon>
    </lineage>
</organism>
<evidence type="ECO:0000256" key="1">
    <source>
        <dbReference type="ARBA" id="ARBA00000385"/>
    </source>
</evidence>
<comment type="catalytic activity">
    <reaction evidence="1">
        <text>uridine(55) in tRNA = pseudouridine(55) in tRNA</text>
        <dbReference type="Rhea" id="RHEA:42532"/>
        <dbReference type="Rhea" id="RHEA-COMP:10101"/>
        <dbReference type="Rhea" id="RHEA-COMP:10102"/>
        <dbReference type="ChEBI" id="CHEBI:65314"/>
        <dbReference type="ChEBI" id="CHEBI:65315"/>
        <dbReference type="EC" id="5.4.99.25"/>
    </reaction>
</comment>
<accession>A0A955LKY9</accession>
<keyword evidence="5" id="KW-0413">Isomerase</keyword>
<evidence type="ECO:0000259" key="6">
    <source>
        <dbReference type="Pfam" id="PF01509"/>
    </source>
</evidence>
<comment type="similarity">
    <text evidence="2">Belongs to the pseudouridine synthase TruB family. Type 1 subfamily.</text>
</comment>